<name>A0ACC2NJA3_9HYME</name>
<dbReference type="EMBL" id="CM056743">
    <property type="protein sequence ID" value="KAJ8669630.1"/>
    <property type="molecule type" value="Genomic_DNA"/>
</dbReference>
<dbReference type="Proteomes" id="UP001239111">
    <property type="component" value="Chromosome 3"/>
</dbReference>
<protein>
    <submittedName>
        <fullName evidence="1">Uncharacterized protein</fullName>
    </submittedName>
</protein>
<reference evidence="1" key="1">
    <citation type="submission" date="2023-04" db="EMBL/GenBank/DDBJ databases">
        <title>A chromosome-level genome assembly of the parasitoid wasp Eretmocerus hayati.</title>
        <authorList>
            <person name="Zhong Y."/>
            <person name="Liu S."/>
            <person name="Liu Y."/>
        </authorList>
    </citation>
    <scope>NUCLEOTIDE SEQUENCE</scope>
    <source>
        <strain evidence="1">ZJU_SS_LIU_2023</strain>
    </source>
</reference>
<proteinExistence type="predicted"/>
<organism evidence="1 2">
    <name type="scientific">Eretmocerus hayati</name>
    <dbReference type="NCBI Taxonomy" id="131215"/>
    <lineage>
        <taxon>Eukaryota</taxon>
        <taxon>Metazoa</taxon>
        <taxon>Ecdysozoa</taxon>
        <taxon>Arthropoda</taxon>
        <taxon>Hexapoda</taxon>
        <taxon>Insecta</taxon>
        <taxon>Pterygota</taxon>
        <taxon>Neoptera</taxon>
        <taxon>Endopterygota</taxon>
        <taxon>Hymenoptera</taxon>
        <taxon>Apocrita</taxon>
        <taxon>Proctotrupomorpha</taxon>
        <taxon>Chalcidoidea</taxon>
        <taxon>Aphelinidae</taxon>
        <taxon>Aphelininae</taxon>
        <taxon>Eretmocerus</taxon>
    </lineage>
</organism>
<gene>
    <name evidence="1" type="ORF">QAD02_000889</name>
</gene>
<keyword evidence="2" id="KW-1185">Reference proteome</keyword>
<sequence>MYRICLQNYIIQRQRAATHGPKKFFKCYICHLELADDFGYVQQHIRSEEHLAKIGQINVLVEVLSILSTIPKSEQRVIVENAVTCSKNNPGSFYCHMCCCEVNELHKTLDHVRSDLHKENLRLKQLQKSQSMLELPAMKVEVCKAIVKGAPVQSSSKQGPISKKKIKSVFTHTRVCNLCNLSKRYLKNPMLVQCHVMQHLWKDIDFPLYSDILEFRWTDDKLIIKCLLCAYH</sequence>
<accession>A0ACC2NJA3</accession>
<evidence type="ECO:0000313" key="2">
    <source>
        <dbReference type="Proteomes" id="UP001239111"/>
    </source>
</evidence>
<comment type="caution">
    <text evidence="1">The sequence shown here is derived from an EMBL/GenBank/DDBJ whole genome shotgun (WGS) entry which is preliminary data.</text>
</comment>
<evidence type="ECO:0000313" key="1">
    <source>
        <dbReference type="EMBL" id="KAJ8669630.1"/>
    </source>
</evidence>